<feature type="signal peptide" evidence="5">
    <location>
        <begin position="1"/>
        <end position="19"/>
    </location>
</feature>
<dbReference type="AlphaFoldDB" id="A0A1I5IWF1"/>
<dbReference type="PANTHER" id="PTHR47235">
    <property type="entry name" value="BLR6548 PROTEIN"/>
    <property type="match status" value="1"/>
</dbReference>
<reference evidence="7 8" key="1">
    <citation type="submission" date="2016-10" db="EMBL/GenBank/DDBJ databases">
        <authorList>
            <person name="de Groot N.N."/>
        </authorList>
    </citation>
    <scope>NUCLEOTIDE SEQUENCE [LARGE SCALE GENOMIC DNA]</scope>
    <source>
        <strain evidence="7 8">DSM 1283</strain>
    </source>
</reference>
<evidence type="ECO:0000313" key="7">
    <source>
        <dbReference type="EMBL" id="SFO64848.1"/>
    </source>
</evidence>
<dbReference type="OrthoDB" id="9783240at2"/>
<dbReference type="GO" id="GO:0006865">
    <property type="term" value="P:amino acid transport"/>
    <property type="evidence" value="ECO:0007669"/>
    <property type="project" value="UniProtKB-KW"/>
</dbReference>
<keyword evidence="2" id="KW-0813">Transport</keyword>
<proteinExistence type="inferred from homology"/>
<dbReference type="InterPro" id="IPR028082">
    <property type="entry name" value="Peripla_BP_I"/>
</dbReference>
<sequence>MKKALSLVLVLSMFVLALAGCDKKGKAAQGVAETVIKVGNAAATSGKYAAIGTPFNSGIQAYLEKVNSEGGIDGKKIEFVHYDDEFDPVKGKAMTESLINDDKVFAILGHFGTPTVGATLDLLKETGIPTVHFATGIGALYNEEATSAEKGKGLFPIQPIYITEGRLMVARAIEMHQAKKIGVIYTNDDAGKDILEGVENQIAKLGGEYTVVKEQINPDATDVSSAALKLKEENVDAVVAAAIQATYPTIIKGLISQGVSKPVYTSYVNADPVTISNFAADYSKLAEKFPVYALT</sequence>
<dbReference type="PRINTS" id="PR00337">
    <property type="entry name" value="LEUILEVALBP"/>
</dbReference>
<dbReference type="PROSITE" id="PS51257">
    <property type="entry name" value="PROKAR_LIPOPROTEIN"/>
    <property type="match status" value="1"/>
</dbReference>
<feature type="domain" description="Leucine-binding protein" evidence="6">
    <location>
        <begin position="36"/>
        <end position="266"/>
    </location>
</feature>
<dbReference type="Proteomes" id="UP000198806">
    <property type="component" value="Unassembled WGS sequence"/>
</dbReference>
<dbReference type="Pfam" id="PF13458">
    <property type="entry name" value="Peripla_BP_6"/>
    <property type="match status" value="1"/>
</dbReference>
<protein>
    <submittedName>
        <fullName evidence="7">ABC-type branched-chain amino acid transport system, substrate-binding protein</fullName>
    </submittedName>
</protein>
<dbReference type="InterPro" id="IPR028081">
    <property type="entry name" value="Leu-bd"/>
</dbReference>
<evidence type="ECO:0000256" key="4">
    <source>
        <dbReference type="ARBA" id="ARBA00022970"/>
    </source>
</evidence>
<keyword evidence="3 5" id="KW-0732">Signal</keyword>
<organism evidence="7 8">
    <name type="scientific">Anaerocolumna aminovalerica</name>
    <dbReference type="NCBI Taxonomy" id="1527"/>
    <lineage>
        <taxon>Bacteria</taxon>
        <taxon>Bacillati</taxon>
        <taxon>Bacillota</taxon>
        <taxon>Clostridia</taxon>
        <taxon>Lachnospirales</taxon>
        <taxon>Lachnospiraceae</taxon>
        <taxon>Anaerocolumna</taxon>
    </lineage>
</organism>
<dbReference type="Gene3D" id="3.40.50.2300">
    <property type="match status" value="2"/>
</dbReference>
<evidence type="ECO:0000256" key="2">
    <source>
        <dbReference type="ARBA" id="ARBA00022448"/>
    </source>
</evidence>
<dbReference type="InterPro" id="IPR000709">
    <property type="entry name" value="Leu_Ile_Val-bd"/>
</dbReference>
<evidence type="ECO:0000313" key="8">
    <source>
        <dbReference type="Proteomes" id="UP000198806"/>
    </source>
</evidence>
<accession>A0A1I5IWF1</accession>
<dbReference type="EMBL" id="FOWD01000055">
    <property type="protein sequence ID" value="SFO64848.1"/>
    <property type="molecule type" value="Genomic_DNA"/>
</dbReference>
<evidence type="ECO:0000259" key="6">
    <source>
        <dbReference type="Pfam" id="PF13458"/>
    </source>
</evidence>
<dbReference type="STRING" id="1527.SAMN04489757_15520"/>
<evidence type="ECO:0000256" key="3">
    <source>
        <dbReference type="ARBA" id="ARBA00022729"/>
    </source>
</evidence>
<dbReference type="PANTHER" id="PTHR47235:SF1">
    <property type="entry name" value="BLR6548 PROTEIN"/>
    <property type="match status" value="1"/>
</dbReference>
<comment type="similarity">
    <text evidence="1">Belongs to the leucine-binding protein family.</text>
</comment>
<keyword evidence="4" id="KW-0029">Amino-acid transport</keyword>
<gene>
    <name evidence="7" type="ORF">SAMN04489757_15520</name>
</gene>
<evidence type="ECO:0000256" key="5">
    <source>
        <dbReference type="SAM" id="SignalP"/>
    </source>
</evidence>
<keyword evidence="8" id="KW-1185">Reference proteome</keyword>
<name>A0A1I5IWF1_9FIRM</name>
<evidence type="ECO:0000256" key="1">
    <source>
        <dbReference type="ARBA" id="ARBA00010062"/>
    </source>
</evidence>
<feature type="chain" id="PRO_5038355714" evidence="5">
    <location>
        <begin position="20"/>
        <end position="295"/>
    </location>
</feature>
<dbReference type="SUPFAM" id="SSF53822">
    <property type="entry name" value="Periplasmic binding protein-like I"/>
    <property type="match status" value="1"/>
</dbReference>